<dbReference type="Pfam" id="PF00856">
    <property type="entry name" value="SET"/>
    <property type="match status" value="1"/>
</dbReference>
<evidence type="ECO:0000313" key="3">
    <source>
        <dbReference type="Proteomes" id="UP001497623"/>
    </source>
</evidence>
<dbReference type="Proteomes" id="UP001497623">
    <property type="component" value="Unassembled WGS sequence"/>
</dbReference>
<feature type="domain" description="SET" evidence="1">
    <location>
        <begin position="170"/>
        <end position="282"/>
    </location>
</feature>
<dbReference type="GO" id="GO:0008276">
    <property type="term" value="F:protein methyltransferase activity"/>
    <property type="evidence" value="ECO:0007669"/>
    <property type="project" value="UniProtKB-ARBA"/>
</dbReference>
<dbReference type="InterPro" id="IPR001214">
    <property type="entry name" value="SET_dom"/>
</dbReference>
<protein>
    <recommendedName>
        <fullName evidence="1">SET domain-containing protein</fullName>
    </recommendedName>
</protein>
<dbReference type="PANTHER" id="PTHR46455:SF5">
    <property type="entry name" value="SET AND MYND DOMAIN CONTAINING, ARTHROPOD-SPECIFIC, MEMBER 4, ISOFORM A"/>
    <property type="match status" value="1"/>
</dbReference>
<sequence>MSEKYDDLEIVSGGLSLAVQKGSSESGSSLQLCRPVRHRGESSLGGRIRDAWCIYGPEAGPFESRARPPLPKAQFAADCRLTSRAKLRGRLSVNTKCGVEKDREECEKKRETQNRFYLKKKPQWNPKERKTLSLYLVNPKRANYGILRVSVHLRKKYIERTLMIILIGSEEVNVRFDEIKGKDQHRNVAKIIKSKLCLDIEDVEEKVIKIMGIYDTSCFDVPFSSDDGEQDTWGRAMFPGTAMMNHSCVPNTHNTFSPTDKCMLIRASENIPKGTPICISYSKTKLMWGNRMRREYLEYKWFFTCNCSRCKDPTELGSNLSSVKCKFCNGLVVPHYNEYDTLWTCNNCHKTVSDRAVEAALSLLGTSFAKVSHNNVKALQRAIIVIDKILGPQIFLNVAFKHQIVKAIMNRHTEDCSLTELWCVVDMTSFLLDVADKLAPGMSYLRGDMMYKHIRAALEILLRAKNYQTENVSTIDDNKILNGNINDMHESSISHTDAIDSDVTANNASGNEPMEIGNKGISLLLTDSKSLKNDDRLKLRWKELDVKVLLERTKEAKEILKYSFYARDILPDTDNCIEAFQELMQT</sequence>
<dbReference type="Gene3D" id="2.170.270.10">
    <property type="entry name" value="SET domain"/>
    <property type="match status" value="1"/>
</dbReference>
<reference evidence="2 3" key="1">
    <citation type="submission" date="2024-05" db="EMBL/GenBank/DDBJ databases">
        <authorList>
            <person name="Wallberg A."/>
        </authorList>
    </citation>
    <scope>NUCLEOTIDE SEQUENCE [LARGE SCALE GENOMIC DNA]</scope>
</reference>
<dbReference type="EMBL" id="CAXKWB010003732">
    <property type="protein sequence ID" value="CAL4070046.1"/>
    <property type="molecule type" value="Genomic_DNA"/>
</dbReference>
<evidence type="ECO:0000259" key="1">
    <source>
        <dbReference type="PROSITE" id="PS50280"/>
    </source>
</evidence>
<keyword evidence="3" id="KW-1185">Reference proteome</keyword>
<dbReference type="InterPro" id="IPR046341">
    <property type="entry name" value="SET_dom_sf"/>
</dbReference>
<dbReference type="SUPFAM" id="SSF82199">
    <property type="entry name" value="SET domain"/>
    <property type="match status" value="1"/>
</dbReference>
<dbReference type="GO" id="GO:0008170">
    <property type="term" value="F:N-methyltransferase activity"/>
    <property type="evidence" value="ECO:0007669"/>
    <property type="project" value="UniProtKB-ARBA"/>
</dbReference>
<dbReference type="CDD" id="cd20071">
    <property type="entry name" value="SET_SMYD"/>
    <property type="match status" value="1"/>
</dbReference>
<gene>
    <name evidence="2" type="ORF">MNOR_LOCUS8166</name>
</gene>
<organism evidence="2 3">
    <name type="scientific">Meganyctiphanes norvegica</name>
    <name type="common">Northern krill</name>
    <name type="synonym">Thysanopoda norvegica</name>
    <dbReference type="NCBI Taxonomy" id="48144"/>
    <lineage>
        <taxon>Eukaryota</taxon>
        <taxon>Metazoa</taxon>
        <taxon>Ecdysozoa</taxon>
        <taxon>Arthropoda</taxon>
        <taxon>Crustacea</taxon>
        <taxon>Multicrustacea</taxon>
        <taxon>Malacostraca</taxon>
        <taxon>Eumalacostraca</taxon>
        <taxon>Eucarida</taxon>
        <taxon>Euphausiacea</taxon>
        <taxon>Euphausiidae</taxon>
        <taxon>Meganyctiphanes</taxon>
    </lineage>
</organism>
<feature type="non-terminal residue" evidence="2">
    <location>
        <position position="586"/>
    </location>
</feature>
<dbReference type="InterPro" id="IPR011990">
    <property type="entry name" value="TPR-like_helical_dom_sf"/>
</dbReference>
<accession>A0AAV2Q3M2</accession>
<dbReference type="GO" id="GO:0008757">
    <property type="term" value="F:S-adenosylmethionine-dependent methyltransferase activity"/>
    <property type="evidence" value="ECO:0007669"/>
    <property type="project" value="UniProtKB-ARBA"/>
</dbReference>
<proteinExistence type="predicted"/>
<dbReference type="InterPro" id="IPR053010">
    <property type="entry name" value="SET_SmydA-8"/>
</dbReference>
<dbReference type="AlphaFoldDB" id="A0AAV2Q3M2"/>
<dbReference type="PANTHER" id="PTHR46455">
    <property type="entry name" value="SET AND MYND DOMAIN CONTAINING, ARTHROPOD-SPECIFIC, MEMBER 4, ISOFORM A"/>
    <property type="match status" value="1"/>
</dbReference>
<dbReference type="Gene3D" id="1.25.40.10">
    <property type="entry name" value="Tetratricopeptide repeat domain"/>
    <property type="match status" value="1"/>
</dbReference>
<name>A0AAV2Q3M2_MEGNR</name>
<evidence type="ECO:0000313" key="2">
    <source>
        <dbReference type="EMBL" id="CAL4070046.1"/>
    </source>
</evidence>
<dbReference type="PROSITE" id="PS50280">
    <property type="entry name" value="SET"/>
    <property type="match status" value="1"/>
</dbReference>
<comment type="caution">
    <text evidence="2">The sequence shown here is derived from an EMBL/GenBank/DDBJ whole genome shotgun (WGS) entry which is preliminary data.</text>
</comment>